<dbReference type="InterPro" id="IPR010982">
    <property type="entry name" value="Lambda_DNA-bd_dom_sf"/>
</dbReference>
<sequence length="114" mass="12874">MYTYAERLRWAMQQTEPPTSRRALALLIGVQYQSVQYLADPNRNATGSRHTEAIARALGVSAQWLATGKGKPQRGRRQPVDQRLQLQDCIRATRELLARLERIAQALEDGQTGN</sequence>
<dbReference type="GO" id="GO:0003677">
    <property type="term" value="F:DNA binding"/>
    <property type="evidence" value="ECO:0007669"/>
    <property type="project" value="InterPro"/>
</dbReference>
<name>A0A2N5C405_9BURK</name>
<proteinExistence type="predicted"/>
<dbReference type="Gene3D" id="1.10.260.40">
    <property type="entry name" value="lambda repressor-like DNA-binding domains"/>
    <property type="match status" value="1"/>
</dbReference>
<evidence type="ECO:0000313" key="1">
    <source>
        <dbReference type="EMBL" id="PLP96935.1"/>
    </source>
</evidence>
<reference evidence="1 2" key="1">
    <citation type="submission" date="2017-12" db="EMBL/GenBank/DDBJ databases">
        <title>Genome sequence of the active heterotrophic nitrifier-denitrifier, Cupriavidus pauculus UM1.</title>
        <authorList>
            <person name="Putonti C."/>
            <person name="Castignetti D."/>
        </authorList>
    </citation>
    <scope>NUCLEOTIDE SEQUENCE [LARGE SCALE GENOMIC DNA]</scope>
    <source>
        <strain evidence="1 2">UM1</strain>
    </source>
</reference>
<protein>
    <recommendedName>
        <fullName evidence="3">XRE family transcriptional regulator</fullName>
    </recommendedName>
</protein>
<dbReference type="EMBL" id="PJRP01000021">
    <property type="protein sequence ID" value="PLP96935.1"/>
    <property type="molecule type" value="Genomic_DNA"/>
</dbReference>
<organism evidence="1 2">
    <name type="scientific">Cupriavidus pauculus</name>
    <dbReference type="NCBI Taxonomy" id="82633"/>
    <lineage>
        <taxon>Bacteria</taxon>
        <taxon>Pseudomonadati</taxon>
        <taxon>Pseudomonadota</taxon>
        <taxon>Betaproteobacteria</taxon>
        <taxon>Burkholderiales</taxon>
        <taxon>Burkholderiaceae</taxon>
        <taxon>Cupriavidus</taxon>
    </lineage>
</organism>
<dbReference type="AlphaFoldDB" id="A0A2N5C405"/>
<dbReference type="OrthoDB" id="9150031at2"/>
<accession>A0A2N5C405</accession>
<comment type="caution">
    <text evidence="1">The sequence shown here is derived from an EMBL/GenBank/DDBJ whole genome shotgun (WGS) entry which is preliminary data.</text>
</comment>
<evidence type="ECO:0000313" key="2">
    <source>
        <dbReference type="Proteomes" id="UP000234341"/>
    </source>
</evidence>
<gene>
    <name evidence="1" type="ORF">CYJ10_29265</name>
</gene>
<evidence type="ECO:0008006" key="3">
    <source>
        <dbReference type="Google" id="ProtNLM"/>
    </source>
</evidence>
<dbReference type="Proteomes" id="UP000234341">
    <property type="component" value="Unassembled WGS sequence"/>
</dbReference>